<dbReference type="SUPFAM" id="SSF50729">
    <property type="entry name" value="PH domain-like"/>
    <property type="match status" value="1"/>
</dbReference>
<dbReference type="InterPro" id="IPR039360">
    <property type="entry name" value="Ras_GTPase"/>
</dbReference>
<proteinExistence type="predicted"/>
<dbReference type="GO" id="GO:0005096">
    <property type="term" value="F:GTPase activator activity"/>
    <property type="evidence" value="ECO:0007669"/>
    <property type="project" value="UniProtKB-KW"/>
</dbReference>
<dbReference type="SUPFAM" id="SSF48350">
    <property type="entry name" value="GTPase activation domain, GAP"/>
    <property type="match status" value="1"/>
</dbReference>
<keyword evidence="2" id="KW-0175">Coiled coil</keyword>
<keyword evidence="7" id="KW-1185">Reference proteome</keyword>
<dbReference type="InterPro" id="IPR001936">
    <property type="entry name" value="RasGAP_dom"/>
</dbReference>
<reference evidence="6" key="1">
    <citation type="submission" date="2022-11" db="EMBL/GenBank/DDBJ databases">
        <authorList>
            <person name="Kikuchi T."/>
        </authorList>
    </citation>
    <scope>NUCLEOTIDE SEQUENCE</scope>
    <source>
        <strain evidence="6">PS1010</strain>
    </source>
</reference>
<evidence type="ECO:0000259" key="5">
    <source>
        <dbReference type="PROSITE" id="PS50018"/>
    </source>
</evidence>
<dbReference type="Gene3D" id="1.10.506.10">
    <property type="entry name" value="GTPase Activation - p120gap, domain 1"/>
    <property type="match status" value="1"/>
</dbReference>
<comment type="caution">
    <text evidence="6">The sequence shown here is derived from an EMBL/GenBank/DDBJ whole genome shotgun (WGS) entry which is preliminary data.</text>
</comment>
<dbReference type="OrthoDB" id="1562946at2759"/>
<evidence type="ECO:0000256" key="3">
    <source>
        <dbReference type="SAM" id="MobiDB-lite"/>
    </source>
</evidence>
<dbReference type="InterPro" id="IPR001849">
    <property type="entry name" value="PH_domain"/>
</dbReference>
<dbReference type="InterPro" id="IPR008936">
    <property type="entry name" value="Rho_GTPase_activation_prot"/>
</dbReference>
<feature type="compositionally biased region" description="Basic and acidic residues" evidence="3">
    <location>
        <begin position="1097"/>
        <end position="1112"/>
    </location>
</feature>
<dbReference type="PANTHER" id="PTHR10194:SF148">
    <property type="entry name" value="GTPASE-ACTIVATING PROTEIN"/>
    <property type="match status" value="1"/>
</dbReference>
<sequence length="1118" mass="127011">MSRSLENVTIDEEQNSTQEPSSSSPSSSSSLKIRKLSRQNLEELDKTLEELHELAEDVYLTTSLASNLEVFFGENGQTLRKCETIPHDLENTVTSEAEEENDEVVAEAVRDAEEKQFDSHHVPINLDTECSSEDESVRAPTPSTTIRGRRMLDELCRSEQEIPLPSSRKKTSHRRRISSNATLNEMHMSMIGHERARSNDSRSTSLFSSSIASFRRPASHFSIDNSCFELNDAPIQHSLMCTPIEKMYVKNSRSAPEMRIHDTTKVGQFLSTPSPSNDASASEPSVSSEVSIDQPLVNNLKLRLNEGLKELPSPMSSPVVRQKTKKKERSESRSRLKTSKSSPNMNVLNQSSSDSVPAITSAVMKPKKDENRSVEVITITVKQLNLTRELKKPLTILAKLDANDIYRSPKLTPSTALTHEFAVETTESFSKLHVIFVEGSKAKVARPVGKVTLLRRHLVDKKNQDHSLTLSAVSKYLDFCGQICIEVRRRAGLFSIRVVDCGGLKLKENQELLLLVSTIGTSKFQSVGKLVVDAEEKRSKEWLEMPCSEGMLSLKLTLWQDLLKGINSVFHGQVRVDIDENWETGPAKWFYLRSKSKEPSVSQEEDAEKIGDVIIRTNHHVDHILRMQVYKPLLDLLTRFNTDEPGTASLVAVIESLPKVELGQTSRSLVELLMAQSDTIQPVLNSLYNNNIMKCQDDNTLFRGQSLAGKILFEILTSYGKMYLVTTLKPVIDKIYKEHKNCEIDPMRTTTSQSVEKNKANLLVYFQMLFHAVTQSSTDCPHFIKQLLFDLRSIVDKHTGRIEVQRLAVSSFIIMRFFAAAVLNPKAFEIRREVPDIRVSRTLLLLSKLLQRVSNCTVSQGPLSTKETWLNDIFEMVASDEHKQEMTMFLDNISLVGNDEPKKCSVFKFGNLQQIDRTKTAWRRVLPNKKRYCQLTETHFIWQKDSTAAPKGTLKLEEVKSVSIDKKNVLTLISFDEKSQVEQQVQFETSGTMEASEWACAIEKQRSKFIDICSSEPFVYDIERHCDKIHNLLHKYRDTMTEWIDIIENNIEVDEKTTPDIVTALYIPEADRYLHKTTLVNNLRKAIDITDKIQTARDEYEKEHKSQNRMEEGEADDE</sequence>
<evidence type="ECO:0008006" key="8">
    <source>
        <dbReference type="Google" id="ProtNLM"/>
    </source>
</evidence>
<feature type="compositionally biased region" description="Polar residues" evidence="3">
    <location>
        <begin position="267"/>
        <end position="278"/>
    </location>
</feature>
<dbReference type="Proteomes" id="UP001152747">
    <property type="component" value="Unassembled WGS sequence"/>
</dbReference>
<feature type="region of interest" description="Disordered" evidence="3">
    <location>
        <begin position="1"/>
        <end position="34"/>
    </location>
</feature>
<organism evidence="6 7">
    <name type="scientific">Caenorhabditis angaria</name>
    <dbReference type="NCBI Taxonomy" id="860376"/>
    <lineage>
        <taxon>Eukaryota</taxon>
        <taxon>Metazoa</taxon>
        <taxon>Ecdysozoa</taxon>
        <taxon>Nematoda</taxon>
        <taxon>Chromadorea</taxon>
        <taxon>Rhabditida</taxon>
        <taxon>Rhabditina</taxon>
        <taxon>Rhabditomorpha</taxon>
        <taxon>Rhabditoidea</taxon>
        <taxon>Rhabditidae</taxon>
        <taxon>Peloderinae</taxon>
        <taxon>Caenorhabditis</taxon>
    </lineage>
</organism>
<dbReference type="PROSITE" id="PS50018">
    <property type="entry name" value="RAS_GTPASE_ACTIV_2"/>
    <property type="match status" value="1"/>
</dbReference>
<feature type="compositionally biased region" description="Low complexity" evidence="3">
    <location>
        <begin position="279"/>
        <end position="291"/>
    </location>
</feature>
<feature type="coiled-coil region" evidence="2">
    <location>
        <begin position="34"/>
        <end position="61"/>
    </location>
</feature>
<dbReference type="Pfam" id="PF00616">
    <property type="entry name" value="RasGAP"/>
    <property type="match status" value="1"/>
</dbReference>
<gene>
    <name evidence="6" type="ORF">CAMP_LOCUS18102</name>
</gene>
<evidence type="ECO:0000313" key="6">
    <source>
        <dbReference type="EMBL" id="CAI5455465.1"/>
    </source>
</evidence>
<dbReference type="InterPro" id="IPR023152">
    <property type="entry name" value="RasGAP_CS"/>
</dbReference>
<dbReference type="SMART" id="SM00323">
    <property type="entry name" value="RasGAP"/>
    <property type="match status" value="1"/>
</dbReference>
<evidence type="ECO:0000313" key="7">
    <source>
        <dbReference type="Proteomes" id="UP001152747"/>
    </source>
</evidence>
<name>A0A9P1J2I7_9PELO</name>
<evidence type="ECO:0000259" key="4">
    <source>
        <dbReference type="PROSITE" id="PS50003"/>
    </source>
</evidence>
<dbReference type="PROSITE" id="PS50003">
    <property type="entry name" value="PH_DOMAIN"/>
    <property type="match status" value="1"/>
</dbReference>
<feature type="region of interest" description="Disordered" evidence="3">
    <location>
        <begin position="267"/>
        <end position="292"/>
    </location>
</feature>
<dbReference type="EMBL" id="CANHGI010000006">
    <property type="protein sequence ID" value="CAI5455465.1"/>
    <property type="molecule type" value="Genomic_DNA"/>
</dbReference>
<dbReference type="SMART" id="SM00233">
    <property type="entry name" value="PH"/>
    <property type="match status" value="1"/>
</dbReference>
<keyword evidence="1" id="KW-0343">GTPase activation</keyword>
<dbReference type="PANTHER" id="PTHR10194">
    <property type="entry name" value="RAS GTPASE-ACTIVATING PROTEINS"/>
    <property type="match status" value="1"/>
</dbReference>
<dbReference type="AlphaFoldDB" id="A0A9P1J2I7"/>
<feature type="compositionally biased region" description="Low complexity" evidence="3">
    <location>
        <begin position="20"/>
        <end position="30"/>
    </location>
</feature>
<evidence type="ECO:0000256" key="1">
    <source>
        <dbReference type="ARBA" id="ARBA00022468"/>
    </source>
</evidence>
<accession>A0A9P1J2I7</accession>
<feature type="domain" description="PH" evidence="4">
    <location>
        <begin position="905"/>
        <end position="1007"/>
    </location>
</feature>
<dbReference type="CDD" id="cd05128">
    <property type="entry name" value="RasGAP_GAP1_like"/>
    <property type="match status" value="1"/>
</dbReference>
<evidence type="ECO:0000256" key="2">
    <source>
        <dbReference type="SAM" id="Coils"/>
    </source>
</evidence>
<feature type="region of interest" description="Disordered" evidence="3">
    <location>
        <begin position="308"/>
        <end position="358"/>
    </location>
</feature>
<feature type="region of interest" description="Disordered" evidence="3">
    <location>
        <begin position="1097"/>
        <end position="1118"/>
    </location>
</feature>
<dbReference type="PROSITE" id="PS00509">
    <property type="entry name" value="RAS_GTPASE_ACTIV_1"/>
    <property type="match status" value="1"/>
</dbReference>
<protein>
    <recommendedName>
        <fullName evidence="8">Ras-GAP domain-containing protein</fullName>
    </recommendedName>
</protein>
<feature type="compositionally biased region" description="Polar residues" evidence="3">
    <location>
        <begin position="343"/>
        <end position="355"/>
    </location>
</feature>
<feature type="domain" description="Ras-GAP" evidence="5">
    <location>
        <begin position="673"/>
        <end position="855"/>
    </location>
</feature>